<dbReference type="GO" id="GO:0160105">
    <property type="term" value="F:tRNA (adenine(22)-N1)-methyltransferase activity"/>
    <property type="evidence" value="ECO:0007669"/>
    <property type="project" value="InterPro"/>
</dbReference>
<dbReference type="GeneID" id="98062298"/>
<protein>
    <submittedName>
        <fullName evidence="1">tRNA (Adenine(22)-N(1))-methyltransferase</fullName>
    </submittedName>
</protein>
<keyword evidence="1" id="KW-0808">Transferase</keyword>
<keyword evidence="1" id="KW-0489">Methyltransferase</keyword>
<evidence type="ECO:0000313" key="1">
    <source>
        <dbReference type="EMBL" id="AUO19058.1"/>
    </source>
</evidence>
<evidence type="ECO:0000313" key="2">
    <source>
        <dbReference type="Proteomes" id="UP000235589"/>
    </source>
</evidence>
<dbReference type="PANTHER" id="PTHR38451">
    <property type="entry name" value="TRNA (ADENINE(22)-N(1))-METHYLTRANSFERASE"/>
    <property type="match status" value="1"/>
</dbReference>
<dbReference type="SUPFAM" id="SSF53335">
    <property type="entry name" value="S-adenosyl-L-methionine-dependent methyltransferases"/>
    <property type="match status" value="1"/>
</dbReference>
<dbReference type="RefSeq" id="WP_102365295.1">
    <property type="nucleotide sequence ID" value="NZ_CP020991.1"/>
</dbReference>
<dbReference type="Gene3D" id="3.40.50.150">
    <property type="entry name" value="Vaccinia Virus protein VP39"/>
    <property type="match status" value="1"/>
</dbReference>
<dbReference type="InterPro" id="IPR006901">
    <property type="entry name" value="TrmK"/>
</dbReference>
<dbReference type="OrthoDB" id="5881184at2"/>
<reference evidence="1 2" key="1">
    <citation type="submission" date="2017-04" db="EMBL/GenBank/DDBJ databases">
        <title>Monoglobus pectinilyticus 14 draft genome.</title>
        <authorList>
            <person name="Kim C."/>
            <person name="Rosendale D.I."/>
            <person name="Kelly W.J."/>
            <person name="Tannock G.W."/>
            <person name="Patchett M.L."/>
            <person name="Jordens J.Z."/>
        </authorList>
    </citation>
    <scope>NUCLEOTIDE SEQUENCE [LARGE SCALE GENOMIC DNA]</scope>
    <source>
        <strain evidence="1 2">14</strain>
    </source>
</reference>
<keyword evidence="2" id="KW-1185">Reference proteome</keyword>
<dbReference type="InterPro" id="IPR029063">
    <property type="entry name" value="SAM-dependent_MTases_sf"/>
</dbReference>
<dbReference type="EMBL" id="CP020991">
    <property type="protein sequence ID" value="AUO19058.1"/>
    <property type="molecule type" value="Genomic_DNA"/>
</dbReference>
<accession>A0A2K9P338</accession>
<proteinExistence type="predicted"/>
<dbReference type="Gene3D" id="1.10.287.1890">
    <property type="match status" value="1"/>
</dbReference>
<gene>
    <name evidence="1" type="ORF">B9O19_00882</name>
</gene>
<dbReference type="AlphaFoldDB" id="A0A2K9P338"/>
<organism evidence="1 2">
    <name type="scientific">Monoglobus pectinilyticus</name>
    <dbReference type="NCBI Taxonomy" id="1981510"/>
    <lineage>
        <taxon>Bacteria</taxon>
        <taxon>Bacillati</taxon>
        <taxon>Bacillota</taxon>
        <taxon>Clostridia</taxon>
        <taxon>Monoglobales</taxon>
        <taxon>Monoglobaceae</taxon>
        <taxon>Monoglobus</taxon>
    </lineage>
</organism>
<dbReference type="PIRSF" id="PIRSF018637">
    <property type="entry name" value="TrmK"/>
    <property type="match status" value="1"/>
</dbReference>
<dbReference type="PANTHER" id="PTHR38451:SF1">
    <property type="entry name" value="TRNA (ADENINE(22)-N(1))-METHYLTRANSFERASE"/>
    <property type="match status" value="1"/>
</dbReference>
<dbReference type="KEGG" id="mpec:B9O19_00882"/>
<dbReference type="GO" id="GO:0032259">
    <property type="term" value="P:methylation"/>
    <property type="evidence" value="ECO:0007669"/>
    <property type="project" value="UniProtKB-KW"/>
</dbReference>
<dbReference type="Pfam" id="PF04816">
    <property type="entry name" value="TrmK"/>
    <property type="match status" value="1"/>
</dbReference>
<dbReference type="Proteomes" id="UP000235589">
    <property type="component" value="Chromosome"/>
</dbReference>
<sequence>MIPPTLSPRLNKISELINDSDVTADIGTDHAYLPVSLVYSGKSKYVIASDIKTGPIKRAESTVKKYDMSDFISLRQGAGLETITPGDNVDTIVIAGMGGLVISSILENSPEILNQAKKIILQPMTMVPELRDYLYKGDFKNIKEYLAVEENKIYNIISAEPGKDKYEEPSPVELFLGRSLINERPEHFSSYVKRQENKVRKIIDGLSKSSEPENIEKIRYYKNLLSDIEKFIIG</sequence>
<name>A0A2K9P338_9FIRM</name>